<feature type="binding site" evidence="10">
    <location>
        <position position="101"/>
    </location>
    <ligand>
        <name>Na(+)</name>
        <dbReference type="ChEBI" id="CHEBI:29101"/>
        <note>structural</note>
    </ligand>
</feature>
<evidence type="ECO:0000256" key="5">
    <source>
        <dbReference type="ARBA" id="ARBA00023136"/>
    </source>
</evidence>
<feature type="transmembrane region" description="Helical" evidence="10">
    <location>
        <begin position="56"/>
        <end position="78"/>
    </location>
</feature>
<evidence type="ECO:0000256" key="10">
    <source>
        <dbReference type="HAMAP-Rule" id="MF_00454"/>
    </source>
</evidence>
<dbReference type="HAMAP" id="MF_00454">
    <property type="entry name" value="FluC"/>
    <property type="match status" value="1"/>
</dbReference>
<comment type="subcellular location">
    <subcellularLocation>
        <location evidence="1 10">Cell membrane</location>
        <topology evidence="1 10">Multi-pass membrane protein</topology>
    </subcellularLocation>
</comment>
<comment type="function">
    <text evidence="9 10">Fluoride-specific ion channel. Important for reducing fluoride concentration in the cell, thus reducing its toxicity.</text>
</comment>
<evidence type="ECO:0000256" key="2">
    <source>
        <dbReference type="ARBA" id="ARBA00022475"/>
    </source>
</evidence>
<evidence type="ECO:0000256" key="3">
    <source>
        <dbReference type="ARBA" id="ARBA00022692"/>
    </source>
</evidence>
<dbReference type="InterPro" id="IPR003691">
    <property type="entry name" value="FluC"/>
</dbReference>
<comment type="caution">
    <text evidence="11">The sequence shown here is derived from an EMBL/GenBank/DDBJ whole genome shotgun (WGS) entry which is preliminary data.</text>
</comment>
<comment type="activity regulation">
    <text evidence="10">Na(+) is not transported, but it plays an essential structural role and its presence is essential for fluoride channel function.</text>
</comment>
<evidence type="ECO:0000313" key="12">
    <source>
        <dbReference type="Proteomes" id="UP001596356"/>
    </source>
</evidence>
<keyword evidence="5 10" id="KW-0472">Membrane</keyword>
<reference evidence="12" key="1">
    <citation type="journal article" date="2019" name="Int. J. Syst. Evol. Microbiol.">
        <title>The Global Catalogue of Microorganisms (GCM) 10K type strain sequencing project: providing services to taxonomists for standard genome sequencing and annotation.</title>
        <authorList>
            <consortium name="The Broad Institute Genomics Platform"/>
            <consortium name="The Broad Institute Genome Sequencing Center for Infectious Disease"/>
            <person name="Wu L."/>
            <person name="Ma J."/>
        </authorList>
    </citation>
    <scope>NUCLEOTIDE SEQUENCE [LARGE SCALE GENOMIC DNA]</scope>
    <source>
        <strain evidence="12">NBRC 106593</strain>
    </source>
</reference>
<feature type="transmembrane region" description="Helical" evidence="10">
    <location>
        <begin position="90"/>
        <end position="113"/>
    </location>
</feature>
<evidence type="ECO:0000256" key="6">
    <source>
        <dbReference type="ARBA" id="ARBA00023303"/>
    </source>
</evidence>
<dbReference type="Proteomes" id="UP001596356">
    <property type="component" value="Unassembled WGS sequence"/>
</dbReference>
<accession>A0ABW2AU50</accession>
<evidence type="ECO:0000256" key="1">
    <source>
        <dbReference type="ARBA" id="ARBA00004651"/>
    </source>
</evidence>
<evidence type="ECO:0000256" key="9">
    <source>
        <dbReference type="ARBA" id="ARBA00049940"/>
    </source>
</evidence>
<protein>
    <recommendedName>
        <fullName evidence="10">Fluoride-specific ion channel FluC</fullName>
    </recommendedName>
</protein>
<dbReference type="PANTHER" id="PTHR28259:SF1">
    <property type="entry name" value="FLUORIDE EXPORT PROTEIN 1-RELATED"/>
    <property type="match status" value="1"/>
</dbReference>
<gene>
    <name evidence="10" type="primary">fluC</name>
    <name evidence="10" type="synonym">crcB</name>
    <name evidence="11" type="ORF">ACFQBT_12800</name>
</gene>
<evidence type="ECO:0000256" key="7">
    <source>
        <dbReference type="ARBA" id="ARBA00035120"/>
    </source>
</evidence>
<sequence length="156" mass="16078">MTYDDLPVDPDVDSGGGRASRPLHLRAPYAGLVFIGGALGTAAREGLSLAWPDSGFPATIFAVNVTGAFALGLLLELLVRHGPDAGRRRVARLLLGTGFLGGYTTYSTFAVGATQLMRHADAGTGWLYAVATVLVGAIATTAGIVTGAMVHRRTAP</sequence>
<keyword evidence="10" id="KW-0813">Transport</keyword>
<keyword evidence="10" id="KW-0406">Ion transport</keyword>
<feature type="binding site" evidence="10">
    <location>
        <position position="104"/>
    </location>
    <ligand>
        <name>Na(+)</name>
        <dbReference type="ChEBI" id="CHEBI:29101"/>
        <note>structural</note>
    </ligand>
</feature>
<keyword evidence="12" id="KW-1185">Reference proteome</keyword>
<name>A0ABW2AU50_9MICO</name>
<keyword evidence="10" id="KW-0479">Metal-binding</keyword>
<dbReference type="EMBL" id="JBHSWJ010000002">
    <property type="protein sequence ID" value="MFC6714647.1"/>
    <property type="molecule type" value="Genomic_DNA"/>
</dbReference>
<dbReference type="RefSeq" id="WP_377823199.1">
    <property type="nucleotide sequence ID" value="NZ_JBHSWJ010000002.1"/>
</dbReference>
<keyword evidence="3 10" id="KW-0812">Transmembrane</keyword>
<comment type="similarity">
    <text evidence="7 10">Belongs to the fluoride channel Fluc/FEX (TC 1.A.43) family.</text>
</comment>
<proteinExistence type="inferred from homology"/>
<evidence type="ECO:0000256" key="8">
    <source>
        <dbReference type="ARBA" id="ARBA00035585"/>
    </source>
</evidence>
<keyword evidence="6 10" id="KW-0407">Ion channel</keyword>
<organism evidence="11 12">
    <name type="scientific">Branchiibius cervicis</name>
    <dbReference type="NCBI Taxonomy" id="908252"/>
    <lineage>
        <taxon>Bacteria</taxon>
        <taxon>Bacillati</taxon>
        <taxon>Actinomycetota</taxon>
        <taxon>Actinomycetes</taxon>
        <taxon>Micrococcales</taxon>
        <taxon>Dermacoccaceae</taxon>
        <taxon>Branchiibius</taxon>
    </lineage>
</organism>
<dbReference type="Pfam" id="PF02537">
    <property type="entry name" value="CRCB"/>
    <property type="match status" value="1"/>
</dbReference>
<keyword evidence="10" id="KW-0915">Sodium</keyword>
<keyword evidence="4 10" id="KW-1133">Transmembrane helix</keyword>
<evidence type="ECO:0000256" key="4">
    <source>
        <dbReference type="ARBA" id="ARBA00022989"/>
    </source>
</evidence>
<comment type="catalytic activity">
    <reaction evidence="8">
        <text>fluoride(in) = fluoride(out)</text>
        <dbReference type="Rhea" id="RHEA:76159"/>
        <dbReference type="ChEBI" id="CHEBI:17051"/>
    </reaction>
    <physiologicalReaction direction="left-to-right" evidence="8">
        <dbReference type="Rhea" id="RHEA:76160"/>
    </physiologicalReaction>
</comment>
<evidence type="ECO:0000313" key="11">
    <source>
        <dbReference type="EMBL" id="MFC6714647.1"/>
    </source>
</evidence>
<feature type="transmembrane region" description="Helical" evidence="10">
    <location>
        <begin position="125"/>
        <end position="150"/>
    </location>
</feature>
<keyword evidence="2 10" id="KW-1003">Cell membrane</keyword>
<dbReference type="PANTHER" id="PTHR28259">
    <property type="entry name" value="FLUORIDE EXPORT PROTEIN 1-RELATED"/>
    <property type="match status" value="1"/>
</dbReference>